<dbReference type="PANTHER" id="PTHR22748:SF14">
    <property type="entry name" value="ENDONUCLEASE_EXONUCLEASE_PHOSPHATASE DOMAIN-CONTAINING PROTEIN"/>
    <property type="match status" value="1"/>
</dbReference>
<keyword evidence="3" id="KW-0378">Hydrolase</keyword>
<dbReference type="InterPro" id="IPR005135">
    <property type="entry name" value="Endo/exonuclease/phosphatase"/>
</dbReference>
<proteinExistence type="inferred from homology"/>
<keyword evidence="6" id="KW-0464">Manganese</keyword>
<evidence type="ECO:0000256" key="1">
    <source>
        <dbReference type="ARBA" id="ARBA00007092"/>
    </source>
</evidence>
<evidence type="ECO:0000256" key="7">
    <source>
        <dbReference type="PIRSR" id="PIRSR604808-3"/>
    </source>
</evidence>
<evidence type="ECO:0000256" key="2">
    <source>
        <dbReference type="ARBA" id="ARBA00022723"/>
    </source>
</evidence>
<feature type="site" description="Important for catalytic activity" evidence="7">
    <location>
        <position position="327"/>
    </location>
</feature>
<evidence type="ECO:0000313" key="10">
    <source>
        <dbReference type="EMBL" id="KAF1916544.1"/>
    </source>
</evidence>
<feature type="site" description="Interaction with DNA substrate" evidence="7">
    <location>
        <position position="358"/>
    </location>
</feature>
<feature type="domain" description="Endonuclease/exonuclease/phosphatase" evidence="9">
    <location>
        <begin position="46"/>
        <end position="358"/>
    </location>
</feature>
<evidence type="ECO:0000256" key="4">
    <source>
        <dbReference type="ARBA" id="ARBA00022842"/>
    </source>
</evidence>
<evidence type="ECO:0000256" key="6">
    <source>
        <dbReference type="PIRSR" id="PIRSR604808-2"/>
    </source>
</evidence>
<name>A0A6A5QPT7_AMPQU</name>
<dbReference type="GO" id="GO:0006284">
    <property type="term" value="P:base-excision repair"/>
    <property type="evidence" value="ECO:0007669"/>
    <property type="project" value="TreeGrafter"/>
</dbReference>
<feature type="binding site" evidence="6">
    <location>
        <position position="98"/>
    </location>
    <ligand>
        <name>Mg(2+)</name>
        <dbReference type="ChEBI" id="CHEBI:18420"/>
        <label>1</label>
    </ligand>
</feature>
<protein>
    <submittedName>
        <fullName evidence="10">Endonuclease/exonuclease/phosphatase</fullName>
    </submittedName>
</protein>
<dbReference type="Gene3D" id="3.60.10.10">
    <property type="entry name" value="Endonuclease/exonuclease/phosphatase"/>
    <property type="match status" value="1"/>
</dbReference>
<dbReference type="GO" id="GO:0046872">
    <property type="term" value="F:metal ion binding"/>
    <property type="evidence" value="ECO:0007669"/>
    <property type="project" value="UniProtKB-KW"/>
</dbReference>
<dbReference type="OrthoDB" id="498125at2759"/>
<feature type="binding site" evidence="6">
    <location>
        <position position="358"/>
    </location>
    <ligand>
        <name>Mg(2+)</name>
        <dbReference type="ChEBI" id="CHEBI:18420"/>
        <label>1</label>
    </ligand>
</feature>
<gene>
    <name evidence="10" type="ORF">BDU57DRAFT_556748</name>
</gene>
<dbReference type="PROSITE" id="PS51435">
    <property type="entry name" value="AP_NUCLEASE_F1_4"/>
    <property type="match status" value="1"/>
</dbReference>
<dbReference type="Proteomes" id="UP000800096">
    <property type="component" value="Unassembled WGS sequence"/>
</dbReference>
<comment type="similarity">
    <text evidence="1">Belongs to the DNA repair enzymes AP/ExoA family.</text>
</comment>
<reference evidence="10" key="1">
    <citation type="journal article" date="2020" name="Stud. Mycol.">
        <title>101 Dothideomycetes genomes: a test case for predicting lifestyles and emergence of pathogens.</title>
        <authorList>
            <person name="Haridas S."/>
            <person name="Albert R."/>
            <person name="Binder M."/>
            <person name="Bloem J."/>
            <person name="Labutti K."/>
            <person name="Salamov A."/>
            <person name="Andreopoulos B."/>
            <person name="Baker S."/>
            <person name="Barry K."/>
            <person name="Bills G."/>
            <person name="Bluhm B."/>
            <person name="Cannon C."/>
            <person name="Castanera R."/>
            <person name="Culley D."/>
            <person name="Daum C."/>
            <person name="Ezra D."/>
            <person name="Gonzalez J."/>
            <person name="Henrissat B."/>
            <person name="Kuo A."/>
            <person name="Liang C."/>
            <person name="Lipzen A."/>
            <person name="Lutzoni F."/>
            <person name="Magnuson J."/>
            <person name="Mondo S."/>
            <person name="Nolan M."/>
            <person name="Ohm R."/>
            <person name="Pangilinan J."/>
            <person name="Park H.-J."/>
            <person name="Ramirez L."/>
            <person name="Alfaro M."/>
            <person name="Sun H."/>
            <person name="Tritt A."/>
            <person name="Yoshinaga Y."/>
            <person name="Zwiers L.-H."/>
            <person name="Turgeon B."/>
            <person name="Goodwin S."/>
            <person name="Spatafora J."/>
            <person name="Crous P."/>
            <person name="Grigoriev I."/>
        </authorList>
    </citation>
    <scope>NUCLEOTIDE SEQUENCE</scope>
    <source>
        <strain evidence="10">HMLAC05119</strain>
    </source>
</reference>
<feature type="binding site" evidence="6">
    <location>
        <position position="48"/>
    </location>
    <ligand>
        <name>Mg(2+)</name>
        <dbReference type="ChEBI" id="CHEBI:18420"/>
        <label>1</label>
    </ligand>
</feature>
<evidence type="ECO:0000313" key="11">
    <source>
        <dbReference type="Proteomes" id="UP000800096"/>
    </source>
</evidence>
<dbReference type="InterPro" id="IPR036691">
    <property type="entry name" value="Endo/exonu/phosph_ase_sf"/>
</dbReference>
<dbReference type="GO" id="GO:0008311">
    <property type="term" value="F:double-stranded DNA 3'-5' DNA exonuclease activity"/>
    <property type="evidence" value="ECO:0007669"/>
    <property type="project" value="TreeGrafter"/>
</dbReference>
<keyword evidence="11" id="KW-1185">Reference proteome</keyword>
<feature type="binding site" evidence="6">
    <location>
        <position position="357"/>
    </location>
    <ligand>
        <name>Mg(2+)</name>
        <dbReference type="ChEBI" id="CHEBI:18420"/>
        <label>1</label>
    </ligand>
</feature>
<comment type="cofactor">
    <cofactor evidence="6">
        <name>Mg(2+)</name>
        <dbReference type="ChEBI" id="CHEBI:18420"/>
    </cofactor>
    <cofactor evidence="6">
        <name>Mn(2+)</name>
        <dbReference type="ChEBI" id="CHEBI:29035"/>
    </cofactor>
    <text evidence="6">Probably binds two magnesium or manganese ions per subunit.</text>
</comment>
<dbReference type="SUPFAM" id="SSF56219">
    <property type="entry name" value="DNase I-like"/>
    <property type="match status" value="1"/>
</dbReference>
<evidence type="ECO:0000256" key="3">
    <source>
        <dbReference type="ARBA" id="ARBA00022801"/>
    </source>
</evidence>
<accession>A0A6A5QPT7</accession>
<dbReference type="GO" id="GO:0008081">
    <property type="term" value="F:phosphoric diester hydrolase activity"/>
    <property type="evidence" value="ECO:0007669"/>
    <property type="project" value="TreeGrafter"/>
</dbReference>
<feature type="site" description="Transition state stabilizer" evidence="7">
    <location>
        <position position="254"/>
    </location>
</feature>
<keyword evidence="10" id="KW-0540">Nuclease</keyword>
<feature type="active site" description="Proton donor/acceptor" evidence="5">
    <location>
        <position position="252"/>
    </location>
</feature>
<evidence type="ECO:0000256" key="5">
    <source>
        <dbReference type="PIRSR" id="PIRSR604808-1"/>
    </source>
</evidence>
<sequence length="379" mass="42258">MSRDISPPPAKRRKTAKDVAPAATSQTVTPPEPLPPLHANSIRVFSWNVNGITPFLQKSIASFFLESKTKDAKDRVPPASLRGFLHRHEWPSILFLQEVKIASTDIKNQDAVQAAVNSKLPSEVGDEGPTYEAHFTLPNDPYNARGLRGSGKLYGVCSILRTDLHIKYTVNIRTVNWDKEGRISVVEILSPSSKLAIFNIYTVNGTENPYRDPKTGAVKGTRHDRKLQFQRLLMQECLGLEAVGWDVLLAGDMNVAPDARDGHPKLRTFPQQHSINRADFHEKLLEGTSKDAGLNGVDIWRKTHGDERRYTYYPRAKKWGASCDRVDYVIAGRKAWDKGMVGASGIMDSEAERGPSDHCPVWVDIYLNPDAGKTGDVHR</sequence>
<dbReference type="GO" id="GO:0003906">
    <property type="term" value="F:DNA-(apurinic or apyrimidinic site) endonuclease activity"/>
    <property type="evidence" value="ECO:0007669"/>
    <property type="project" value="TreeGrafter"/>
</dbReference>
<keyword evidence="10" id="KW-0269">Exonuclease</keyword>
<dbReference type="EMBL" id="ML979135">
    <property type="protein sequence ID" value="KAF1916544.1"/>
    <property type="molecule type" value="Genomic_DNA"/>
</dbReference>
<dbReference type="Pfam" id="PF03372">
    <property type="entry name" value="Exo_endo_phos"/>
    <property type="match status" value="1"/>
</dbReference>
<dbReference type="GO" id="GO:0005634">
    <property type="term" value="C:nucleus"/>
    <property type="evidence" value="ECO:0007669"/>
    <property type="project" value="TreeGrafter"/>
</dbReference>
<evidence type="ECO:0000259" key="9">
    <source>
        <dbReference type="Pfam" id="PF03372"/>
    </source>
</evidence>
<keyword evidence="10" id="KW-0255">Endonuclease</keyword>
<dbReference type="InterPro" id="IPR004808">
    <property type="entry name" value="AP_endonuc_1"/>
</dbReference>
<dbReference type="PANTHER" id="PTHR22748">
    <property type="entry name" value="AP ENDONUCLEASE"/>
    <property type="match status" value="1"/>
</dbReference>
<organism evidence="10 11">
    <name type="scientific">Ampelomyces quisqualis</name>
    <name type="common">Powdery mildew agent</name>
    <dbReference type="NCBI Taxonomy" id="50730"/>
    <lineage>
        <taxon>Eukaryota</taxon>
        <taxon>Fungi</taxon>
        <taxon>Dikarya</taxon>
        <taxon>Ascomycota</taxon>
        <taxon>Pezizomycotina</taxon>
        <taxon>Dothideomycetes</taxon>
        <taxon>Pleosporomycetidae</taxon>
        <taxon>Pleosporales</taxon>
        <taxon>Pleosporineae</taxon>
        <taxon>Phaeosphaeriaceae</taxon>
        <taxon>Ampelomyces</taxon>
    </lineage>
</organism>
<evidence type="ECO:0000256" key="8">
    <source>
        <dbReference type="SAM" id="MobiDB-lite"/>
    </source>
</evidence>
<feature type="active site" evidence="5">
    <location>
        <position position="201"/>
    </location>
</feature>
<keyword evidence="2 6" id="KW-0479">Metal-binding</keyword>
<feature type="region of interest" description="Disordered" evidence="8">
    <location>
        <begin position="1"/>
        <end position="35"/>
    </location>
</feature>
<dbReference type="AlphaFoldDB" id="A0A6A5QPT7"/>
<feature type="binding site" evidence="6">
    <location>
        <position position="254"/>
    </location>
    <ligand>
        <name>Mg(2+)</name>
        <dbReference type="ChEBI" id="CHEBI:18420"/>
        <label>1</label>
    </ligand>
</feature>
<feature type="binding site" evidence="6">
    <location>
        <position position="252"/>
    </location>
    <ligand>
        <name>Mg(2+)</name>
        <dbReference type="ChEBI" id="CHEBI:18420"/>
        <label>1</label>
    </ligand>
</feature>
<feature type="active site" description="Proton acceptor" evidence="5">
    <location>
        <position position="358"/>
    </location>
</feature>
<keyword evidence="4 6" id="KW-0460">Magnesium</keyword>